<dbReference type="EMBL" id="WUUT01000006">
    <property type="protein sequence ID" value="MXR52836.1"/>
    <property type="molecule type" value="Genomic_DNA"/>
</dbReference>
<keyword evidence="1" id="KW-1133">Transmembrane helix</keyword>
<reference evidence="2 3" key="1">
    <citation type="submission" date="2019-12" db="EMBL/GenBank/DDBJ databases">
        <title>Isolation and characterization of three novel carbon monoxide-oxidizing members of Halobacteria from salione crusts and soils.</title>
        <authorList>
            <person name="Myers M.R."/>
            <person name="King G.M."/>
        </authorList>
    </citation>
    <scope>NUCLEOTIDE SEQUENCE [LARGE SCALE GENOMIC DNA]</scope>
    <source>
        <strain evidence="2 3">WSH3</strain>
    </source>
</reference>
<keyword evidence="1" id="KW-0472">Membrane</keyword>
<evidence type="ECO:0000313" key="2">
    <source>
        <dbReference type="EMBL" id="MXR52836.1"/>
    </source>
</evidence>
<keyword evidence="1" id="KW-0812">Transmembrane</keyword>
<comment type="caution">
    <text evidence="2">The sequence shown here is derived from an EMBL/GenBank/DDBJ whole genome shotgun (WGS) entry which is preliminary data.</text>
</comment>
<name>A0A6B0T9B6_9EURY</name>
<dbReference type="AlphaFoldDB" id="A0A6B0T9B6"/>
<sequence>MNVDDVLPDVTILATALGVVVLAVVLWAVISFARGAVIRPLEAVMFALVFAVVYFGSLSLLEDDGDQSGADSE</sequence>
<accession>A0A6B0T9B6</accession>
<organism evidence="2 3">
    <name type="scientific">Halovenus carboxidivorans</name>
    <dbReference type="NCBI Taxonomy" id="2692199"/>
    <lineage>
        <taxon>Archaea</taxon>
        <taxon>Methanobacteriati</taxon>
        <taxon>Methanobacteriota</taxon>
        <taxon>Stenosarchaea group</taxon>
        <taxon>Halobacteria</taxon>
        <taxon>Halobacteriales</taxon>
        <taxon>Haloarculaceae</taxon>
        <taxon>Halovenus</taxon>
    </lineage>
</organism>
<proteinExistence type="predicted"/>
<gene>
    <name evidence="2" type="ORF">GRX03_14625</name>
</gene>
<dbReference type="RefSeq" id="WP_159764969.1">
    <property type="nucleotide sequence ID" value="NZ_WUUT01000006.1"/>
</dbReference>
<dbReference type="Proteomes" id="UP000466535">
    <property type="component" value="Unassembled WGS sequence"/>
</dbReference>
<keyword evidence="3" id="KW-1185">Reference proteome</keyword>
<protein>
    <submittedName>
        <fullName evidence="2">Uncharacterized protein</fullName>
    </submittedName>
</protein>
<evidence type="ECO:0000313" key="3">
    <source>
        <dbReference type="Proteomes" id="UP000466535"/>
    </source>
</evidence>
<feature type="transmembrane region" description="Helical" evidence="1">
    <location>
        <begin position="12"/>
        <end position="32"/>
    </location>
</feature>
<feature type="transmembrane region" description="Helical" evidence="1">
    <location>
        <begin position="44"/>
        <end position="61"/>
    </location>
</feature>
<evidence type="ECO:0000256" key="1">
    <source>
        <dbReference type="SAM" id="Phobius"/>
    </source>
</evidence>